<name>A0A0C2WZM8_SERVB</name>
<dbReference type="Pfam" id="PF00651">
    <property type="entry name" value="BTB"/>
    <property type="match status" value="1"/>
</dbReference>
<dbReference type="Proteomes" id="UP000054097">
    <property type="component" value="Unassembled WGS sequence"/>
</dbReference>
<dbReference type="Gene3D" id="3.30.710.10">
    <property type="entry name" value="Potassium Channel Kv1.1, Chain A"/>
    <property type="match status" value="1"/>
</dbReference>
<dbReference type="EMBL" id="KN824282">
    <property type="protein sequence ID" value="KIM31503.1"/>
    <property type="molecule type" value="Genomic_DNA"/>
</dbReference>
<evidence type="ECO:0000313" key="3">
    <source>
        <dbReference type="Proteomes" id="UP000054097"/>
    </source>
</evidence>
<evidence type="ECO:0000259" key="1">
    <source>
        <dbReference type="Pfam" id="PF00651"/>
    </source>
</evidence>
<dbReference type="InterPro" id="IPR011333">
    <property type="entry name" value="SKP1/BTB/POZ_sf"/>
</dbReference>
<feature type="non-terminal residue" evidence="2">
    <location>
        <position position="111"/>
    </location>
</feature>
<dbReference type="InterPro" id="IPR000210">
    <property type="entry name" value="BTB/POZ_dom"/>
</dbReference>
<gene>
    <name evidence="2" type="ORF">M408DRAFT_64963</name>
</gene>
<protein>
    <recommendedName>
        <fullName evidence="1">BTB domain-containing protein</fullName>
    </recommendedName>
</protein>
<organism evidence="2 3">
    <name type="scientific">Serendipita vermifera MAFF 305830</name>
    <dbReference type="NCBI Taxonomy" id="933852"/>
    <lineage>
        <taxon>Eukaryota</taxon>
        <taxon>Fungi</taxon>
        <taxon>Dikarya</taxon>
        <taxon>Basidiomycota</taxon>
        <taxon>Agaricomycotina</taxon>
        <taxon>Agaricomycetes</taxon>
        <taxon>Sebacinales</taxon>
        <taxon>Serendipitaceae</taxon>
        <taxon>Serendipita</taxon>
    </lineage>
</organism>
<feature type="domain" description="BTB" evidence="1">
    <location>
        <begin position="16"/>
        <end position="106"/>
    </location>
</feature>
<dbReference type="CDD" id="cd18186">
    <property type="entry name" value="BTB_POZ_ZBTB_KLHL-like"/>
    <property type="match status" value="1"/>
</dbReference>
<dbReference type="AlphaFoldDB" id="A0A0C2WZM8"/>
<reference evidence="2 3" key="1">
    <citation type="submission" date="2014-04" db="EMBL/GenBank/DDBJ databases">
        <authorList>
            <consortium name="DOE Joint Genome Institute"/>
            <person name="Kuo A."/>
            <person name="Zuccaro A."/>
            <person name="Kohler A."/>
            <person name="Nagy L.G."/>
            <person name="Floudas D."/>
            <person name="Copeland A."/>
            <person name="Barry K.W."/>
            <person name="Cichocki N."/>
            <person name="Veneault-Fourrey C."/>
            <person name="LaButti K."/>
            <person name="Lindquist E.A."/>
            <person name="Lipzen A."/>
            <person name="Lundell T."/>
            <person name="Morin E."/>
            <person name="Murat C."/>
            <person name="Sun H."/>
            <person name="Tunlid A."/>
            <person name="Henrissat B."/>
            <person name="Grigoriev I.V."/>
            <person name="Hibbett D.S."/>
            <person name="Martin F."/>
            <person name="Nordberg H.P."/>
            <person name="Cantor M.N."/>
            <person name="Hua S.X."/>
        </authorList>
    </citation>
    <scope>NUCLEOTIDE SEQUENCE [LARGE SCALE GENOMIC DNA]</scope>
    <source>
        <strain evidence="2 3">MAFF 305830</strain>
    </source>
</reference>
<accession>A0A0C2WZM8</accession>
<keyword evidence="3" id="KW-1185">Reference proteome</keyword>
<proteinExistence type="predicted"/>
<sequence>MEETTIQESTIFPVEYGDFALHCSDDVVCHFPRHLLGYMSGFFKDMFCLPDVSVNDVPLRVTEASRTIELLLQHIDPKTKTPDIDPRTIIELLEAARKYQVSPITEWFERE</sequence>
<dbReference type="HOGENOM" id="CLU_2164521_0_0_1"/>
<reference evidence="3" key="2">
    <citation type="submission" date="2015-01" db="EMBL/GenBank/DDBJ databases">
        <title>Evolutionary Origins and Diversification of the Mycorrhizal Mutualists.</title>
        <authorList>
            <consortium name="DOE Joint Genome Institute"/>
            <consortium name="Mycorrhizal Genomics Consortium"/>
            <person name="Kohler A."/>
            <person name="Kuo A."/>
            <person name="Nagy L.G."/>
            <person name="Floudas D."/>
            <person name="Copeland A."/>
            <person name="Barry K.W."/>
            <person name="Cichocki N."/>
            <person name="Veneault-Fourrey C."/>
            <person name="LaButti K."/>
            <person name="Lindquist E.A."/>
            <person name="Lipzen A."/>
            <person name="Lundell T."/>
            <person name="Morin E."/>
            <person name="Murat C."/>
            <person name="Riley R."/>
            <person name="Ohm R."/>
            <person name="Sun H."/>
            <person name="Tunlid A."/>
            <person name="Henrissat B."/>
            <person name="Grigoriev I.V."/>
            <person name="Hibbett D.S."/>
            <person name="Martin F."/>
        </authorList>
    </citation>
    <scope>NUCLEOTIDE SEQUENCE [LARGE SCALE GENOMIC DNA]</scope>
    <source>
        <strain evidence="3">MAFF 305830</strain>
    </source>
</reference>
<dbReference type="SUPFAM" id="SSF54695">
    <property type="entry name" value="POZ domain"/>
    <property type="match status" value="1"/>
</dbReference>
<evidence type="ECO:0000313" key="2">
    <source>
        <dbReference type="EMBL" id="KIM31503.1"/>
    </source>
</evidence>
<dbReference type="OrthoDB" id="3357985at2759"/>